<dbReference type="InterPro" id="IPR009057">
    <property type="entry name" value="Homeodomain-like_sf"/>
</dbReference>
<gene>
    <name evidence="6" type="ORF">ACFO4E_07370</name>
</gene>
<keyword evidence="1" id="KW-0805">Transcription regulation</keyword>
<evidence type="ECO:0000256" key="1">
    <source>
        <dbReference type="ARBA" id="ARBA00023015"/>
    </source>
</evidence>
<sequence>MNMRSIGDDRNTRAIIRDEALRLFAADGPDAVPVRRIASAAGVSPGLVIHHFGSKNGLRDAVDEHVLHTLEAMLGELAGRPPSGRGPESALPAEALLRHMRPDSPIPLYLRRLLQSHGDAGRRVFRRLFEMSTETLQAMVAAGVAEPGADAPVRAAFLLVNDLSVLLLRDHLTDVLGVDPLSVEGMSRWTSETLAVYDAGLRGGHVQPDGGTAS</sequence>
<dbReference type="SUPFAM" id="SSF46689">
    <property type="entry name" value="Homeodomain-like"/>
    <property type="match status" value="1"/>
</dbReference>
<dbReference type="Gene3D" id="1.10.357.10">
    <property type="entry name" value="Tetracycline Repressor, domain 2"/>
    <property type="match status" value="1"/>
</dbReference>
<keyword evidence="7" id="KW-1185">Reference proteome</keyword>
<evidence type="ECO:0000313" key="6">
    <source>
        <dbReference type="EMBL" id="MFC4561672.1"/>
    </source>
</evidence>
<dbReference type="Pfam" id="PF00440">
    <property type="entry name" value="TetR_N"/>
    <property type="match status" value="1"/>
</dbReference>
<protein>
    <submittedName>
        <fullName evidence="6">TetR/AcrR family transcriptional regulator</fullName>
    </submittedName>
</protein>
<evidence type="ECO:0000259" key="5">
    <source>
        <dbReference type="PROSITE" id="PS50977"/>
    </source>
</evidence>
<keyword evidence="2 4" id="KW-0238">DNA-binding</keyword>
<reference evidence="7" key="1">
    <citation type="journal article" date="2019" name="Int. J. Syst. Evol. Microbiol.">
        <title>The Global Catalogue of Microorganisms (GCM) 10K type strain sequencing project: providing services to taxonomists for standard genome sequencing and annotation.</title>
        <authorList>
            <consortium name="The Broad Institute Genomics Platform"/>
            <consortium name="The Broad Institute Genome Sequencing Center for Infectious Disease"/>
            <person name="Wu L."/>
            <person name="Ma J."/>
        </authorList>
    </citation>
    <scope>NUCLEOTIDE SEQUENCE [LARGE SCALE GENOMIC DNA]</scope>
    <source>
        <strain evidence="7">XZYJ18</strain>
    </source>
</reference>
<dbReference type="PANTHER" id="PTHR30055:SF234">
    <property type="entry name" value="HTH-TYPE TRANSCRIPTIONAL REGULATOR BETI"/>
    <property type="match status" value="1"/>
</dbReference>
<dbReference type="EMBL" id="JBHSFQ010000005">
    <property type="protein sequence ID" value="MFC4561672.1"/>
    <property type="molecule type" value="Genomic_DNA"/>
</dbReference>
<name>A0ABV9DTF3_9ACTN</name>
<comment type="caution">
    <text evidence="6">The sequence shown here is derived from an EMBL/GenBank/DDBJ whole genome shotgun (WGS) entry which is preliminary data.</text>
</comment>
<dbReference type="Pfam" id="PF17933">
    <property type="entry name" value="TetR_C_25"/>
    <property type="match status" value="1"/>
</dbReference>
<dbReference type="Proteomes" id="UP001595923">
    <property type="component" value="Unassembled WGS sequence"/>
</dbReference>
<dbReference type="PANTHER" id="PTHR30055">
    <property type="entry name" value="HTH-TYPE TRANSCRIPTIONAL REGULATOR RUTR"/>
    <property type="match status" value="1"/>
</dbReference>
<evidence type="ECO:0000256" key="3">
    <source>
        <dbReference type="ARBA" id="ARBA00023163"/>
    </source>
</evidence>
<dbReference type="InterPro" id="IPR001647">
    <property type="entry name" value="HTH_TetR"/>
</dbReference>
<dbReference type="InterPro" id="IPR050109">
    <property type="entry name" value="HTH-type_TetR-like_transc_reg"/>
</dbReference>
<feature type="DNA-binding region" description="H-T-H motif" evidence="4">
    <location>
        <begin position="33"/>
        <end position="52"/>
    </location>
</feature>
<organism evidence="6 7">
    <name type="scientific">Nocardiopsis mangrovi</name>
    <dbReference type="NCBI Taxonomy" id="1179818"/>
    <lineage>
        <taxon>Bacteria</taxon>
        <taxon>Bacillati</taxon>
        <taxon>Actinomycetota</taxon>
        <taxon>Actinomycetes</taxon>
        <taxon>Streptosporangiales</taxon>
        <taxon>Nocardiopsidaceae</taxon>
        <taxon>Nocardiopsis</taxon>
    </lineage>
</organism>
<proteinExistence type="predicted"/>
<dbReference type="InterPro" id="IPR041484">
    <property type="entry name" value="TetR_C_25"/>
</dbReference>
<feature type="domain" description="HTH tetR-type" evidence="5">
    <location>
        <begin position="10"/>
        <end position="70"/>
    </location>
</feature>
<dbReference type="PRINTS" id="PR00455">
    <property type="entry name" value="HTHTETR"/>
</dbReference>
<evidence type="ECO:0000256" key="4">
    <source>
        <dbReference type="PROSITE-ProRule" id="PRU00335"/>
    </source>
</evidence>
<evidence type="ECO:0000313" key="7">
    <source>
        <dbReference type="Proteomes" id="UP001595923"/>
    </source>
</evidence>
<evidence type="ECO:0000256" key="2">
    <source>
        <dbReference type="ARBA" id="ARBA00023125"/>
    </source>
</evidence>
<accession>A0ABV9DTF3</accession>
<dbReference type="RefSeq" id="WP_378572291.1">
    <property type="nucleotide sequence ID" value="NZ_JBHSFQ010000005.1"/>
</dbReference>
<dbReference type="PROSITE" id="PS50977">
    <property type="entry name" value="HTH_TETR_2"/>
    <property type="match status" value="1"/>
</dbReference>
<keyword evidence="3" id="KW-0804">Transcription</keyword>